<dbReference type="Proteomes" id="UP000030518">
    <property type="component" value="Unassembled WGS sequence"/>
</dbReference>
<reference evidence="1 2" key="1">
    <citation type="submission" date="2014-09" db="EMBL/GenBank/DDBJ databases">
        <title>Genome sequences of Lysobacter dokdonensis DS-58.</title>
        <authorList>
            <person name="Kim J.F."/>
            <person name="Kwak M.-J."/>
        </authorList>
    </citation>
    <scope>NUCLEOTIDE SEQUENCE [LARGE SCALE GENOMIC DNA]</scope>
    <source>
        <strain evidence="1 2">DS-58</strain>
    </source>
</reference>
<protein>
    <submittedName>
        <fullName evidence="1">Uncharacterized protein</fullName>
    </submittedName>
</protein>
<organism evidence="1 2">
    <name type="scientific">Lysobacter dokdonensis DS-58</name>
    <dbReference type="NCBI Taxonomy" id="1300345"/>
    <lineage>
        <taxon>Bacteria</taxon>
        <taxon>Pseudomonadati</taxon>
        <taxon>Pseudomonadota</taxon>
        <taxon>Gammaproteobacteria</taxon>
        <taxon>Lysobacterales</taxon>
        <taxon>Lysobacteraceae</taxon>
        <taxon>Noviluteimonas</taxon>
    </lineage>
</organism>
<evidence type="ECO:0000313" key="1">
    <source>
        <dbReference type="EMBL" id="KGQ20694.1"/>
    </source>
</evidence>
<dbReference type="PATRIC" id="fig|1300345.3.peg.533"/>
<sequence>MKPFEINHASRFHAGDHAVMHVERAMYARENDQRQHEQLLALVESLVNALIVACDNLPRPADRR</sequence>
<dbReference type="AlphaFoldDB" id="A0A0A2X666"/>
<proteinExistence type="predicted"/>
<dbReference type="STRING" id="1300345.LF41_1233"/>
<evidence type="ECO:0000313" key="2">
    <source>
        <dbReference type="Proteomes" id="UP000030518"/>
    </source>
</evidence>
<comment type="caution">
    <text evidence="1">The sequence shown here is derived from an EMBL/GenBank/DDBJ whole genome shotgun (WGS) entry which is preliminary data.</text>
</comment>
<dbReference type="EMBL" id="JRKJ01000002">
    <property type="protein sequence ID" value="KGQ20694.1"/>
    <property type="molecule type" value="Genomic_DNA"/>
</dbReference>
<accession>A0A0A2X666</accession>
<keyword evidence="2" id="KW-1185">Reference proteome</keyword>
<name>A0A0A2X666_9GAMM</name>
<gene>
    <name evidence="1" type="ORF">LF41_1233</name>
</gene>
<dbReference type="RefSeq" id="WP_036165312.1">
    <property type="nucleotide sequence ID" value="NZ_JRKJ01000002.1"/>
</dbReference>